<feature type="chain" id="PRO_5003774530" description="Protein kinase domain-containing protein" evidence="9">
    <location>
        <begin position="31"/>
        <end position="741"/>
    </location>
</feature>
<evidence type="ECO:0000256" key="6">
    <source>
        <dbReference type="ARBA" id="ARBA00023180"/>
    </source>
</evidence>
<keyword evidence="2 9" id="KW-0732">Signal</keyword>
<reference evidence="11" key="1">
    <citation type="journal article" date="2013" name="Nat. Commun.">
        <title>Whole-genome sequencing of Oryza brachyantha reveals mechanisms underlying Oryza genome evolution.</title>
        <authorList>
            <person name="Chen J."/>
            <person name="Huang Q."/>
            <person name="Gao D."/>
            <person name="Wang J."/>
            <person name="Lang Y."/>
            <person name="Liu T."/>
            <person name="Li B."/>
            <person name="Bai Z."/>
            <person name="Luis Goicoechea J."/>
            <person name="Liang C."/>
            <person name="Chen C."/>
            <person name="Zhang W."/>
            <person name="Sun S."/>
            <person name="Liao Y."/>
            <person name="Zhang X."/>
            <person name="Yang L."/>
            <person name="Song C."/>
            <person name="Wang M."/>
            <person name="Shi J."/>
            <person name="Liu G."/>
            <person name="Liu J."/>
            <person name="Zhou H."/>
            <person name="Zhou W."/>
            <person name="Yu Q."/>
            <person name="An N."/>
            <person name="Chen Y."/>
            <person name="Cai Q."/>
            <person name="Wang B."/>
            <person name="Liu B."/>
            <person name="Min J."/>
            <person name="Huang Y."/>
            <person name="Wu H."/>
            <person name="Li Z."/>
            <person name="Zhang Y."/>
            <person name="Yin Y."/>
            <person name="Song W."/>
            <person name="Jiang J."/>
            <person name="Jackson S.A."/>
            <person name="Wing R.A."/>
            <person name="Wang J."/>
            <person name="Chen M."/>
        </authorList>
    </citation>
    <scope>NUCLEOTIDE SEQUENCE [LARGE SCALE GENOMIC DNA]</scope>
    <source>
        <strain evidence="11">cv. IRGC 101232</strain>
    </source>
</reference>
<dbReference type="Proteomes" id="UP000006038">
    <property type="component" value="Chromosome 11"/>
</dbReference>
<dbReference type="InterPro" id="IPR045274">
    <property type="entry name" value="WAK-like"/>
</dbReference>
<feature type="transmembrane region" description="Helical" evidence="8">
    <location>
        <begin position="373"/>
        <end position="397"/>
    </location>
</feature>
<feature type="binding site" evidence="7">
    <location>
        <position position="467"/>
    </location>
    <ligand>
        <name>ATP</name>
        <dbReference type="ChEBI" id="CHEBI:30616"/>
    </ligand>
</feature>
<dbReference type="eggNOG" id="KOG1187">
    <property type="taxonomic scope" value="Eukaryota"/>
</dbReference>
<evidence type="ECO:0000256" key="9">
    <source>
        <dbReference type="SAM" id="SignalP"/>
    </source>
</evidence>
<dbReference type="HOGENOM" id="CLU_000288_43_5_1"/>
<dbReference type="GO" id="GO:0005509">
    <property type="term" value="F:calcium ion binding"/>
    <property type="evidence" value="ECO:0007669"/>
    <property type="project" value="InterPro"/>
</dbReference>
<dbReference type="SUPFAM" id="SSF56112">
    <property type="entry name" value="Protein kinase-like (PK-like)"/>
    <property type="match status" value="1"/>
</dbReference>
<protein>
    <recommendedName>
        <fullName evidence="10">Protein kinase domain-containing protein</fullName>
    </recommendedName>
</protein>
<dbReference type="CDD" id="cd00054">
    <property type="entry name" value="EGF_CA"/>
    <property type="match status" value="1"/>
</dbReference>
<dbReference type="Gene3D" id="1.10.510.10">
    <property type="entry name" value="Transferase(Phosphotransferase) domain 1"/>
    <property type="match status" value="1"/>
</dbReference>
<feature type="domain" description="Protein kinase" evidence="10">
    <location>
        <begin position="439"/>
        <end position="723"/>
    </location>
</feature>
<dbReference type="InterPro" id="IPR000719">
    <property type="entry name" value="Prot_kinase_dom"/>
</dbReference>
<evidence type="ECO:0000256" key="3">
    <source>
        <dbReference type="ARBA" id="ARBA00022741"/>
    </source>
</evidence>
<dbReference type="GO" id="GO:0030247">
    <property type="term" value="F:polysaccharide binding"/>
    <property type="evidence" value="ECO:0007669"/>
    <property type="project" value="InterPro"/>
</dbReference>
<keyword evidence="8" id="KW-0472">Membrane</keyword>
<evidence type="ECO:0000256" key="8">
    <source>
        <dbReference type="SAM" id="Phobius"/>
    </source>
</evidence>
<dbReference type="GO" id="GO:0004674">
    <property type="term" value="F:protein serine/threonine kinase activity"/>
    <property type="evidence" value="ECO:0007669"/>
    <property type="project" value="TreeGrafter"/>
</dbReference>
<dbReference type="Gene3D" id="2.10.25.10">
    <property type="entry name" value="Laminin"/>
    <property type="match status" value="1"/>
</dbReference>
<dbReference type="Pfam" id="PF13947">
    <property type="entry name" value="GUB_WAK_bind"/>
    <property type="match status" value="1"/>
</dbReference>
<dbReference type="OMA" id="PWILANP"/>
<evidence type="ECO:0000256" key="7">
    <source>
        <dbReference type="PROSITE-ProRule" id="PRU10141"/>
    </source>
</evidence>
<evidence type="ECO:0000313" key="12">
    <source>
        <dbReference type="Proteomes" id="UP000006038"/>
    </source>
</evidence>
<dbReference type="GO" id="GO:0007166">
    <property type="term" value="P:cell surface receptor signaling pathway"/>
    <property type="evidence" value="ECO:0007669"/>
    <property type="project" value="InterPro"/>
</dbReference>
<comment type="subcellular location">
    <subcellularLocation>
        <location evidence="1">Membrane</location>
        <topology evidence="1">Single-pass type I membrane protein</topology>
    </subcellularLocation>
</comment>
<accession>J3NAB3</accession>
<sequence>MSQGMIAWYTHIALAAALALHAVLTGTATAAVGLVSSRRLAGYCPSKCGEVEIPYPFGIGEGCARPGLDNFTVDCDHSFSPPRPYFSNIEIIDISLEAGEMRIYTLVVYDCYNSSNTTDNSQGFDSLNVTGLPFLLAQTRNEFTAVGCGAAALLWGRDDGSYLTGCISTCMSLDEAANDGDPCTGLGCCQVPSIPPNLSTIAMTWATGNLGDNYAWREAPCRYAFVAEKGWYHFSRRDFSPAGSESFANRAGERSVPTVLEWAIRSDGLCSRSTRQAPACVSAKSYCVNTTNGEGYLCKCSAGYDGNPYVTGGGGCTNINECQLRRMDPAKYEKVYPCYSGSRCHDTEGDYKCKCRFLHRGDGKLDDGCRPIFPGYAVAIVVTVIAGVVVAFLTLYVMRERKRRKQKELYDKNGGNILKKMINDITMFTEEELKEMTRYCGNRELGKGYFGVVYKGITKNKEEVAVKRYTKKGGGHNKQDYADEIINQARIQHANLVRLVGCCLQTDVPTLVLEFVPGGSLYDLLHGNGRHRHLPLPTRVDIAVGSAEALAYMHSSIDHKSTVHGDIKPANILLGINLEPKVSDFGSAKLTSVAKSGVWAVSGDNSYTDPAYYKTGDFTEKSDVYSFGVVLLELITRKKAYSKSEEKKSLALRFYKYYTDEDARRNMYDHNMLSSADAAPLPCYMECLDRMASLAKRCIDPDDDERPTMAEALEELKQLRATLHVNCDDGPTTPTHGVEIN</sequence>
<organism evidence="11">
    <name type="scientific">Oryza brachyantha</name>
    <name type="common">malo sina</name>
    <dbReference type="NCBI Taxonomy" id="4533"/>
    <lineage>
        <taxon>Eukaryota</taxon>
        <taxon>Viridiplantae</taxon>
        <taxon>Streptophyta</taxon>
        <taxon>Embryophyta</taxon>
        <taxon>Tracheophyta</taxon>
        <taxon>Spermatophyta</taxon>
        <taxon>Magnoliopsida</taxon>
        <taxon>Liliopsida</taxon>
        <taxon>Poales</taxon>
        <taxon>Poaceae</taxon>
        <taxon>BOP clade</taxon>
        <taxon>Oryzoideae</taxon>
        <taxon>Oryzeae</taxon>
        <taxon>Oryzinae</taxon>
        <taxon>Oryza</taxon>
    </lineage>
</organism>
<evidence type="ECO:0000313" key="11">
    <source>
        <dbReference type="EnsemblPlants" id="OB11G27490.1"/>
    </source>
</evidence>
<dbReference type="PROSITE" id="PS00107">
    <property type="entry name" value="PROTEIN_KINASE_ATP"/>
    <property type="match status" value="1"/>
</dbReference>
<name>J3NAB3_ORYBR</name>
<dbReference type="SMART" id="SM00220">
    <property type="entry name" value="S_TKc"/>
    <property type="match status" value="1"/>
</dbReference>
<evidence type="ECO:0000256" key="1">
    <source>
        <dbReference type="ARBA" id="ARBA00004479"/>
    </source>
</evidence>
<evidence type="ECO:0000256" key="4">
    <source>
        <dbReference type="ARBA" id="ARBA00022840"/>
    </source>
</evidence>
<dbReference type="EnsemblPlants" id="OB11G27490.1">
    <property type="protein sequence ID" value="OB11G27490.1"/>
    <property type="gene ID" value="OB11G27490"/>
</dbReference>
<dbReference type="InterPro" id="IPR011009">
    <property type="entry name" value="Kinase-like_dom_sf"/>
</dbReference>
<keyword evidence="8" id="KW-1133">Transmembrane helix</keyword>
<dbReference type="GO" id="GO:0005886">
    <property type="term" value="C:plasma membrane"/>
    <property type="evidence" value="ECO:0007669"/>
    <property type="project" value="TreeGrafter"/>
</dbReference>
<dbReference type="PROSITE" id="PS50011">
    <property type="entry name" value="PROTEIN_KINASE_DOM"/>
    <property type="match status" value="1"/>
</dbReference>
<dbReference type="SMART" id="SM00179">
    <property type="entry name" value="EGF_CA"/>
    <property type="match status" value="1"/>
</dbReference>
<dbReference type="InterPro" id="IPR001881">
    <property type="entry name" value="EGF-like_Ca-bd_dom"/>
</dbReference>
<dbReference type="RefSeq" id="XP_040384836.1">
    <property type="nucleotide sequence ID" value="XM_040528902.1"/>
</dbReference>
<evidence type="ECO:0000259" key="10">
    <source>
        <dbReference type="PROSITE" id="PS50011"/>
    </source>
</evidence>
<proteinExistence type="predicted"/>
<keyword evidence="4 7" id="KW-0067">ATP-binding</keyword>
<dbReference type="PANTHER" id="PTHR27005">
    <property type="entry name" value="WALL-ASSOCIATED RECEPTOR KINASE-LIKE 21"/>
    <property type="match status" value="1"/>
</dbReference>
<dbReference type="AlphaFoldDB" id="J3NAB3"/>
<reference evidence="11" key="2">
    <citation type="submission" date="2013-04" db="UniProtKB">
        <authorList>
            <consortium name="EnsemblPlants"/>
        </authorList>
    </citation>
    <scope>IDENTIFICATION</scope>
</reference>
<dbReference type="Gene3D" id="3.30.200.20">
    <property type="entry name" value="Phosphorylase Kinase, domain 1"/>
    <property type="match status" value="1"/>
</dbReference>
<feature type="signal peptide" evidence="9">
    <location>
        <begin position="1"/>
        <end position="30"/>
    </location>
</feature>
<dbReference type="InterPro" id="IPR025287">
    <property type="entry name" value="WAK_GUB"/>
</dbReference>
<dbReference type="InterPro" id="IPR017441">
    <property type="entry name" value="Protein_kinase_ATP_BS"/>
</dbReference>
<dbReference type="STRING" id="4533.J3NAB3"/>
<dbReference type="Pfam" id="PF00069">
    <property type="entry name" value="Pkinase"/>
    <property type="match status" value="1"/>
</dbReference>
<dbReference type="PANTHER" id="PTHR27005:SF162">
    <property type="entry name" value="OS11G0691500 PROTEIN"/>
    <property type="match status" value="1"/>
</dbReference>
<dbReference type="GeneID" id="102700384"/>
<evidence type="ECO:0000256" key="2">
    <source>
        <dbReference type="ARBA" id="ARBA00022729"/>
    </source>
</evidence>
<dbReference type="Gramene" id="OB11G27490.1">
    <property type="protein sequence ID" value="OB11G27490.1"/>
    <property type="gene ID" value="OB11G27490"/>
</dbReference>
<keyword evidence="5" id="KW-1015">Disulfide bond</keyword>
<gene>
    <name evidence="11" type="primary">LOC102700384</name>
</gene>
<keyword evidence="12" id="KW-1185">Reference proteome</keyword>
<keyword evidence="3 7" id="KW-0547">Nucleotide-binding</keyword>
<evidence type="ECO:0000256" key="5">
    <source>
        <dbReference type="ARBA" id="ARBA00023157"/>
    </source>
</evidence>
<dbReference type="GO" id="GO:0005524">
    <property type="term" value="F:ATP binding"/>
    <property type="evidence" value="ECO:0007669"/>
    <property type="project" value="UniProtKB-UniRule"/>
</dbReference>
<keyword evidence="6" id="KW-0325">Glycoprotein</keyword>
<keyword evidence="8" id="KW-0812">Transmembrane</keyword>